<keyword evidence="3 9" id="KW-1003">Cell membrane</keyword>
<feature type="domain" description="CN hydrolase" evidence="10">
    <location>
        <begin position="264"/>
        <end position="523"/>
    </location>
</feature>
<evidence type="ECO:0000256" key="9">
    <source>
        <dbReference type="HAMAP-Rule" id="MF_01148"/>
    </source>
</evidence>
<evidence type="ECO:0000256" key="8">
    <source>
        <dbReference type="ARBA" id="ARBA00023315"/>
    </source>
</evidence>
<comment type="similarity">
    <text evidence="2 9">Belongs to the CN hydrolase family. Apolipoprotein N-acyltransferase subfamily.</text>
</comment>
<dbReference type="Pfam" id="PF00795">
    <property type="entry name" value="CN_hydrolase"/>
    <property type="match status" value="1"/>
</dbReference>
<dbReference type="Pfam" id="PF20154">
    <property type="entry name" value="LNT_N"/>
    <property type="match status" value="1"/>
</dbReference>
<accession>A0A1U6IFF4</accession>
<name>A0A1U6IFF4_9SPHN</name>
<gene>
    <name evidence="9" type="primary">lnt</name>
    <name evidence="11" type="ORF">SAMN06295987_10657</name>
</gene>
<comment type="subcellular location">
    <subcellularLocation>
        <location evidence="1 9">Cell membrane</location>
        <topology evidence="1 9">Multi-pass membrane protein</topology>
    </subcellularLocation>
</comment>
<evidence type="ECO:0000259" key="10">
    <source>
        <dbReference type="PROSITE" id="PS50263"/>
    </source>
</evidence>
<feature type="transmembrane region" description="Helical" evidence="9">
    <location>
        <begin position="43"/>
        <end position="61"/>
    </location>
</feature>
<dbReference type="EMBL" id="FVZE01000006">
    <property type="protein sequence ID" value="SLK06743.1"/>
    <property type="molecule type" value="Genomic_DNA"/>
</dbReference>
<dbReference type="PANTHER" id="PTHR38686:SF1">
    <property type="entry name" value="APOLIPOPROTEIN N-ACYLTRANSFERASE"/>
    <property type="match status" value="1"/>
</dbReference>
<evidence type="ECO:0000256" key="5">
    <source>
        <dbReference type="ARBA" id="ARBA00022692"/>
    </source>
</evidence>
<dbReference type="GO" id="GO:0016410">
    <property type="term" value="F:N-acyltransferase activity"/>
    <property type="evidence" value="ECO:0007669"/>
    <property type="project" value="UniProtKB-UniRule"/>
</dbReference>
<dbReference type="InterPro" id="IPR036526">
    <property type="entry name" value="C-N_Hydrolase_sf"/>
</dbReference>
<evidence type="ECO:0000256" key="7">
    <source>
        <dbReference type="ARBA" id="ARBA00023136"/>
    </source>
</evidence>
<protein>
    <recommendedName>
        <fullName evidence="9">Apolipoprotein N-acyltransferase</fullName>
        <shortName evidence="9">ALP N-acyltransferase</shortName>
        <ecNumber evidence="9">2.3.1.269</ecNumber>
    </recommendedName>
</protein>
<dbReference type="PANTHER" id="PTHR38686">
    <property type="entry name" value="APOLIPOPROTEIN N-ACYLTRANSFERASE"/>
    <property type="match status" value="1"/>
</dbReference>
<feature type="transmembrane region" description="Helical" evidence="9">
    <location>
        <begin position="141"/>
        <end position="159"/>
    </location>
</feature>
<evidence type="ECO:0000256" key="4">
    <source>
        <dbReference type="ARBA" id="ARBA00022679"/>
    </source>
</evidence>
<dbReference type="CDD" id="cd07571">
    <property type="entry name" value="ALP_N-acyl_transferase"/>
    <property type="match status" value="1"/>
</dbReference>
<evidence type="ECO:0000313" key="12">
    <source>
        <dbReference type="Proteomes" id="UP000190989"/>
    </source>
</evidence>
<dbReference type="Gene3D" id="3.60.110.10">
    <property type="entry name" value="Carbon-nitrogen hydrolase"/>
    <property type="match status" value="1"/>
</dbReference>
<dbReference type="UniPathway" id="UPA00666"/>
<feature type="transmembrane region" description="Helical" evidence="9">
    <location>
        <begin position="196"/>
        <end position="216"/>
    </location>
</feature>
<organism evidence="11 12">
    <name type="scientific">Novosphingobium mathurense</name>
    <dbReference type="NCBI Taxonomy" id="428990"/>
    <lineage>
        <taxon>Bacteria</taxon>
        <taxon>Pseudomonadati</taxon>
        <taxon>Pseudomonadota</taxon>
        <taxon>Alphaproteobacteria</taxon>
        <taxon>Sphingomonadales</taxon>
        <taxon>Sphingomonadaceae</taxon>
        <taxon>Novosphingobium</taxon>
    </lineage>
</organism>
<dbReference type="AlphaFoldDB" id="A0A1U6IFF4"/>
<proteinExistence type="inferred from homology"/>
<dbReference type="GO" id="GO:0005886">
    <property type="term" value="C:plasma membrane"/>
    <property type="evidence" value="ECO:0007669"/>
    <property type="project" value="UniProtKB-SubCell"/>
</dbReference>
<comment type="catalytic activity">
    <reaction evidence="9">
        <text>N-terminal S-1,2-diacyl-sn-glyceryl-L-cysteinyl-[lipoprotein] + a glycerophospholipid = N-acyl-S-1,2-diacyl-sn-glyceryl-L-cysteinyl-[lipoprotein] + a 2-acyl-sn-glycero-3-phospholipid + H(+)</text>
        <dbReference type="Rhea" id="RHEA:48228"/>
        <dbReference type="Rhea" id="RHEA-COMP:14681"/>
        <dbReference type="Rhea" id="RHEA-COMP:14684"/>
        <dbReference type="ChEBI" id="CHEBI:15378"/>
        <dbReference type="ChEBI" id="CHEBI:136912"/>
        <dbReference type="ChEBI" id="CHEBI:140656"/>
        <dbReference type="ChEBI" id="CHEBI:140657"/>
        <dbReference type="ChEBI" id="CHEBI:140660"/>
        <dbReference type="EC" id="2.3.1.269"/>
    </reaction>
</comment>
<evidence type="ECO:0000256" key="6">
    <source>
        <dbReference type="ARBA" id="ARBA00022989"/>
    </source>
</evidence>
<keyword evidence="4 9" id="KW-0808">Transferase</keyword>
<evidence type="ECO:0000256" key="1">
    <source>
        <dbReference type="ARBA" id="ARBA00004651"/>
    </source>
</evidence>
<feature type="transmembrane region" description="Helical" evidence="9">
    <location>
        <begin position="100"/>
        <end position="129"/>
    </location>
</feature>
<keyword evidence="8 9" id="KW-0012">Acyltransferase</keyword>
<keyword evidence="5 9" id="KW-0812">Transmembrane</keyword>
<dbReference type="HAMAP" id="MF_01148">
    <property type="entry name" value="Lnt"/>
    <property type="match status" value="1"/>
</dbReference>
<evidence type="ECO:0000313" key="11">
    <source>
        <dbReference type="EMBL" id="SLK06743.1"/>
    </source>
</evidence>
<dbReference type="GO" id="GO:0042158">
    <property type="term" value="P:lipoprotein biosynthetic process"/>
    <property type="evidence" value="ECO:0007669"/>
    <property type="project" value="UniProtKB-UniRule"/>
</dbReference>
<evidence type="ECO:0000256" key="3">
    <source>
        <dbReference type="ARBA" id="ARBA00022475"/>
    </source>
</evidence>
<dbReference type="STRING" id="428990.SAMN06295987_10657"/>
<dbReference type="InterPro" id="IPR004563">
    <property type="entry name" value="Apolipo_AcylTrfase"/>
</dbReference>
<dbReference type="InterPro" id="IPR003010">
    <property type="entry name" value="C-N_Hydrolase"/>
</dbReference>
<feature type="transmembrane region" description="Helical" evidence="9">
    <location>
        <begin position="68"/>
        <end position="88"/>
    </location>
</feature>
<dbReference type="SUPFAM" id="SSF56317">
    <property type="entry name" value="Carbon-nitrogen hydrolase"/>
    <property type="match status" value="1"/>
</dbReference>
<sequence length="560" mass="61177">MNSPRHAPASRNPLSILDRFPRLGAGLLAIVAGAVAACGFQPLSLWPLTLAGIAILAELVMRCASGRSAFLVGWSFGLGHFTLGNNWIATAFTYQAEMPAWLGGIAVFLLSLFLAIYPGLAALCAWLALKAGRRGKAAAPAAPTAFLIVLFALPAAWIVTEWLRAWVFTGFSWNPLGVALLGQFDTRGLALLAPWIGTYGLSGVLVLLACIPGYFARLGAPRCGLGRWIWVLAPVAIAAPLVLVMTGPDRWAKREEGEIRYTLVQPDLRQEVIDDPRQYEANFIKLAMLSLQRRPGEKRVVFWPESGLGDYLRDGYPDYLYRMYTYAGDPLLARQRIGRMIGPYSVLLTGAVDLVMKDDKNVGARNTVTAFDGEGHILASYSKAHLVPYGEYLALRWLLEPLGARRLVAGSLDFWPGPGPRTHDLGSYGEAGIQICYEIIFSGQVVDPRNRPDYIFNPSNDGWFGTWGPPQHLAQARLRAIEEGLPILRSTTTGISAVVDADGIVRQFVPWHRAGRLDGRIPPPHEPTLFARYGNVLPLAFSAFLALLALSVVALGRRGR</sequence>
<feature type="transmembrane region" description="Helical" evidence="9">
    <location>
        <begin position="536"/>
        <end position="556"/>
    </location>
</feature>
<dbReference type="InterPro" id="IPR045378">
    <property type="entry name" value="LNT_N"/>
</dbReference>
<dbReference type="EC" id="2.3.1.269" evidence="9"/>
<dbReference type="RefSeq" id="WP_079731228.1">
    <property type="nucleotide sequence ID" value="NZ_FVZE01000006.1"/>
</dbReference>
<reference evidence="12" key="1">
    <citation type="submission" date="2017-02" db="EMBL/GenBank/DDBJ databases">
        <authorList>
            <person name="Varghese N."/>
            <person name="Submissions S."/>
        </authorList>
    </citation>
    <scope>NUCLEOTIDE SEQUENCE [LARGE SCALE GENOMIC DNA]</scope>
    <source>
        <strain evidence="12">SM117</strain>
    </source>
</reference>
<keyword evidence="6 9" id="KW-1133">Transmembrane helix</keyword>
<comment type="pathway">
    <text evidence="9">Protein modification; lipoprotein biosynthesis (N-acyl transfer).</text>
</comment>
<feature type="transmembrane region" description="Helical" evidence="9">
    <location>
        <begin position="20"/>
        <end position="37"/>
    </location>
</feature>
<keyword evidence="12" id="KW-1185">Reference proteome</keyword>
<evidence type="ECO:0000256" key="2">
    <source>
        <dbReference type="ARBA" id="ARBA00010065"/>
    </source>
</evidence>
<feature type="transmembrane region" description="Helical" evidence="9">
    <location>
        <begin position="228"/>
        <end position="246"/>
    </location>
</feature>
<comment type="function">
    <text evidence="9">Catalyzes the phospholipid dependent N-acylation of the N-terminal cysteine of apolipoprotein, the last step in lipoprotein maturation.</text>
</comment>
<dbReference type="Proteomes" id="UP000190989">
    <property type="component" value="Unassembled WGS sequence"/>
</dbReference>
<dbReference type="PROSITE" id="PS50263">
    <property type="entry name" value="CN_HYDROLASE"/>
    <property type="match status" value="1"/>
</dbReference>
<dbReference type="NCBIfam" id="TIGR00546">
    <property type="entry name" value="lnt"/>
    <property type="match status" value="1"/>
</dbReference>
<keyword evidence="7 9" id="KW-0472">Membrane</keyword>
<keyword evidence="11" id="KW-0449">Lipoprotein</keyword>